<proteinExistence type="predicted"/>
<name>A0AAV2IRQ4_LYMST</name>
<dbReference type="AlphaFoldDB" id="A0AAV2IRQ4"/>
<dbReference type="Proteomes" id="UP001497497">
    <property type="component" value="Unassembled WGS sequence"/>
</dbReference>
<keyword evidence="3" id="KW-1185">Reference proteome</keyword>
<feature type="region of interest" description="Disordered" evidence="1">
    <location>
        <begin position="1"/>
        <end position="27"/>
    </location>
</feature>
<sequence length="225" mass="24348">MNTSQDSPGSDMAPITDQDGNIMHTAPTVRNSLYVDLPRIESGSLRSAAGTPTPPSTPGSKRRDPMTTSYNSRSNGASPSSTPKLSRRFDTRTYSGDSQGIVIDCSGGGGGASSAGLPLKEENLQRLEELCGRDSAGHRHLPGDECHNEHCTEDDRVSDTEDGGSSMHVSGRLAHRHHHQHHQNHYHPGSAGDDSVDKCNRWLQSLKLNKSDKIKSRSHIQLPPI</sequence>
<comment type="caution">
    <text evidence="2">The sequence shown here is derived from an EMBL/GenBank/DDBJ whole genome shotgun (WGS) entry which is preliminary data.</text>
</comment>
<evidence type="ECO:0000313" key="2">
    <source>
        <dbReference type="EMBL" id="CAL1549130.1"/>
    </source>
</evidence>
<reference evidence="2 3" key="1">
    <citation type="submission" date="2024-04" db="EMBL/GenBank/DDBJ databases">
        <authorList>
            <consortium name="Genoscope - CEA"/>
            <person name="William W."/>
        </authorList>
    </citation>
    <scope>NUCLEOTIDE SEQUENCE [LARGE SCALE GENOMIC DNA]</scope>
</reference>
<feature type="region of interest" description="Disordered" evidence="1">
    <location>
        <begin position="42"/>
        <end position="99"/>
    </location>
</feature>
<protein>
    <submittedName>
        <fullName evidence="2">Uncharacterized protein</fullName>
    </submittedName>
</protein>
<accession>A0AAV2IRQ4</accession>
<evidence type="ECO:0000256" key="1">
    <source>
        <dbReference type="SAM" id="MobiDB-lite"/>
    </source>
</evidence>
<organism evidence="2 3">
    <name type="scientific">Lymnaea stagnalis</name>
    <name type="common">Great pond snail</name>
    <name type="synonym">Helix stagnalis</name>
    <dbReference type="NCBI Taxonomy" id="6523"/>
    <lineage>
        <taxon>Eukaryota</taxon>
        <taxon>Metazoa</taxon>
        <taxon>Spiralia</taxon>
        <taxon>Lophotrochozoa</taxon>
        <taxon>Mollusca</taxon>
        <taxon>Gastropoda</taxon>
        <taxon>Heterobranchia</taxon>
        <taxon>Euthyneura</taxon>
        <taxon>Panpulmonata</taxon>
        <taxon>Hygrophila</taxon>
        <taxon>Lymnaeoidea</taxon>
        <taxon>Lymnaeidae</taxon>
        <taxon>Lymnaea</taxon>
    </lineage>
</organism>
<gene>
    <name evidence="2" type="ORF">GSLYS_00022447001</name>
</gene>
<dbReference type="EMBL" id="CAXITT010004975">
    <property type="protein sequence ID" value="CAL1549130.1"/>
    <property type="molecule type" value="Genomic_DNA"/>
</dbReference>
<feature type="compositionally biased region" description="Polar residues" evidence="1">
    <location>
        <begin position="66"/>
        <end position="84"/>
    </location>
</feature>
<evidence type="ECO:0000313" key="3">
    <source>
        <dbReference type="Proteomes" id="UP001497497"/>
    </source>
</evidence>